<protein>
    <recommendedName>
        <fullName evidence="4">Bacteriophage abortive infection AbiH</fullName>
    </recommendedName>
</protein>
<dbReference type="EMBL" id="SMFK01000001">
    <property type="protein sequence ID" value="TDD99848.1"/>
    <property type="molecule type" value="Genomic_DNA"/>
</dbReference>
<organism evidence="2 3">
    <name type="scientific">Flavobacterium cellulosilyticum</name>
    <dbReference type="NCBI Taxonomy" id="2541731"/>
    <lineage>
        <taxon>Bacteria</taxon>
        <taxon>Pseudomonadati</taxon>
        <taxon>Bacteroidota</taxon>
        <taxon>Flavobacteriia</taxon>
        <taxon>Flavobacteriales</taxon>
        <taxon>Flavobacteriaceae</taxon>
        <taxon>Flavobacterium</taxon>
    </lineage>
</organism>
<keyword evidence="3" id="KW-1185">Reference proteome</keyword>
<keyword evidence="1" id="KW-0175">Coiled coil</keyword>
<accession>A0A4R5CI05</accession>
<evidence type="ECO:0008006" key="4">
    <source>
        <dbReference type="Google" id="ProtNLM"/>
    </source>
</evidence>
<dbReference type="InterPro" id="IPR025935">
    <property type="entry name" value="AbiH"/>
</dbReference>
<evidence type="ECO:0000256" key="1">
    <source>
        <dbReference type="SAM" id="Coils"/>
    </source>
</evidence>
<reference evidence="2 3" key="1">
    <citation type="submission" date="2019-03" db="EMBL/GenBank/DDBJ databases">
        <title>Flavobacterium AR-3-4 sp. nov. isolated from arctic soil.</title>
        <authorList>
            <person name="Chaudhary D.K."/>
        </authorList>
    </citation>
    <scope>NUCLEOTIDE SEQUENCE [LARGE SCALE GENOMIC DNA]</scope>
    <source>
        <strain evidence="2 3">AR-3-4</strain>
    </source>
</reference>
<dbReference type="AlphaFoldDB" id="A0A4R5CI05"/>
<proteinExistence type="predicted"/>
<comment type="caution">
    <text evidence="2">The sequence shown here is derived from an EMBL/GenBank/DDBJ whole genome shotgun (WGS) entry which is preliminary data.</text>
</comment>
<evidence type="ECO:0000313" key="2">
    <source>
        <dbReference type="EMBL" id="TDD99848.1"/>
    </source>
</evidence>
<dbReference type="OrthoDB" id="5903604at2"/>
<sequence>MNRLVIIGNGFDLAHGLPTSYKDFIDDYWKKVNSSSYDDDFVSFENIGQNLKFYHVENLKGLANFIMQYDEKIKFSDAEIYREHGNNNSGKYPRAHILNYKNVFFRLINQKSIQNWVDIENEYYRELKKIMKSKCLDISKSEDYWSQEQKAQVEKLNIEFEDIKNLLENYLSKTFDAVYNFENIMNLDIINHLNSNPRYEDFLFEKEDGIFYNKKENLKLGNTLLLSFNYTKTALDYSNYLSNKGLDINYNYIHGKTGVKELPIIFGFGDEMDDDYKELENIDENEYLKYFKSIQYLEHSNYKYLYNFVEKEPFQVFVFGHSCGLSDRTLLSTIFENRNCFSLRVFYHQKKSSDNYTELIQNISRHFADKKMLRKKVVEKRHCEALIKFIAEENGSLS</sequence>
<gene>
    <name evidence="2" type="ORF">E0F76_03765</name>
</gene>
<dbReference type="Proteomes" id="UP000295479">
    <property type="component" value="Unassembled WGS sequence"/>
</dbReference>
<evidence type="ECO:0000313" key="3">
    <source>
        <dbReference type="Proteomes" id="UP000295479"/>
    </source>
</evidence>
<name>A0A4R5CI05_9FLAO</name>
<dbReference type="RefSeq" id="WP_132001538.1">
    <property type="nucleotide sequence ID" value="NZ_SMFK01000001.1"/>
</dbReference>
<feature type="coiled-coil region" evidence="1">
    <location>
        <begin position="146"/>
        <end position="173"/>
    </location>
</feature>
<dbReference type="Pfam" id="PF14253">
    <property type="entry name" value="AbiH"/>
    <property type="match status" value="1"/>
</dbReference>